<dbReference type="EMBL" id="FODV01000002">
    <property type="protein sequence ID" value="SEO44587.1"/>
    <property type="molecule type" value="Genomic_DNA"/>
</dbReference>
<feature type="domain" description="Bacterioopsin transcriptional activator GAF and HTH associated" evidence="4">
    <location>
        <begin position="34"/>
        <end position="164"/>
    </location>
</feature>
<evidence type="ECO:0000256" key="2">
    <source>
        <dbReference type="ARBA" id="ARBA00023163"/>
    </source>
</evidence>
<dbReference type="Proteomes" id="UP000199126">
    <property type="component" value="Unassembled WGS sequence"/>
</dbReference>
<reference evidence="6" key="1">
    <citation type="submission" date="2016-10" db="EMBL/GenBank/DDBJ databases">
        <authorList>
            <person name="Varghese N."/>
            <person name="Submissions S."/>
        </authorList>
    </citation>
    <scope>NUCLEOTIDE SEQUENCE [LARGE SCALE GENOMIC DNA]</scope>
    <source>
        <strain evidence="6">CGMCC 1.10121</strain>
    </source>
</reference>
<evidence type="ECO:0000256" key="1">
    <source>
        <dbReference type="ARBA" id="ARBA00023015"/>
    </source>
</evidence>
<keyword evidence="2" id="KW-0804">Transcription</keyword>
<protein>
    <submittedName>
        <fullName evidence="5">Predicted DNA binding protein, contains HTH domain</fullName>
    </submittedName>
</protein>
<dbReference type="Pfam" id="PF15915">
    <property type="entry name" value="BAT"/>
    <property type="match status" value="1"/>
</dbReference>
<feature type="domain" description="HTH bat-type" evidence="3">
    <location>
        <begin position="173"/>
        <end position="224"/>
    </location>
</feature>
<sequence>MGGPQRFIRANRDSKPTVIAADLRLDTPLLATVFETVPDVVVAVDRMYATDDESVLLHCRVTADAFGPFERALAEADDVSAFAALTTDSDSRRYRISLVPAAVHTSTYRGWVDCDGMLLEARRSDEEWTVRLALPSREALCSFRDYCAEHDLRMDLRGLSSYDAMNQENRFGLTEPQRDILLQAIKLGYFDIPRSASLAELGESLGITGQAASERLRRALKSLLETSLDEDGSVDSTAATVEG</sequence>
<proteinExistence type="predicted"/>
<evidence type="ECO:0000313" key="5">
    <source>
        <dbReference type="EMBL" id="SEO44587.1"/>
    </source>
</evidence>
<keyword evidence="6" id="KW-1185">Reference proteome</keyword>
<organism evidence="5 6">
    <name type="scientific">Halogranum amylolyticum</name>
    <dbReference type="NCBI Taxonomy" id="660520"/>
    <lineage>
        <taxon>Archaea</taxon>
        <taxon>Methanobacteriati</taxon>
        <taxon>Methanobacteriota</taxon>
        <taxon>Stenosarchaea group</taxon>
        <taxon>Halobacteria</taxon>
        <taxon>Halobacteriales</taxon>
        <taxon>Haloferacaceae</taxon>
    </lineage>
</organism>
<gene>
    <name evidence="5" type="ORF">SAMN04487948_102451</name>
</gene>
<name>A0A1H8PS93_9EURY</name>
<accession>A0A1H8PS93</accession>
<evidence type="ECO:0000259" key="4">
    <source>
        <dbReference type="Pfam" id="PF15915"/>
    </source>
</evidence>
<evidence type="ECO:0000259" key="3">
    <source>
        <dbReference type="Pfam" id="PF04967"/>
    </source>
</evidence>
<dbReference type="PANTHER" id="PTHR34236">
    <property type="entry name" value="DIMETHYL SULFOXIDE REDUCTASE TRANSCRIPTIONAL ACTIVATOR"/>
    <property type="match status" value="1"/>
</dbReference>
<dbReference type="InterPro" id="IPR007050">
    <property type="entry name" value="HTH_bacterioopsin"/>
</dbReference>
<keyword evidence="1" id="KW-0805">Transcription regulation</keyword>
<dbReference type="Pfam" id="PF04967">
    <property type="entry name" value="HTH_10"/>
    <property type="match status" value="1"/>
</dbReference>
<evidence type="ECO:0000313" key="6">
    <source>
        <dbReference type="Proteomes" id="UP000199126"/>
    </source>
</evidence>
<dbReference type="InterPro" id="IPR031803">
    <property type="entry name" value="BAT_GAF/HTH-assoc"/>
</dbReference>
<dbReference type="AlphaFoldDB" id="A0A1H8PS93"/>
<dbReference type="PANTHER" id="PTHR34236:SF1">
    <property type="entry name" value="DIMETHYL SULFOXIDE REDUCTASE TRANSCRIPTIONAL ACTIVATOR"/>
    <property type="match status" value="1"/>
</dbReference>